<evidence type="ECO:0000313" key="4">
    <source>
        <dbReference type="EMBL" id="KAK4176519.1"/>
    </source>
</evidence>
<keyword evidence="2" id="KW-0597">Phosphoprotein</keyword>
<evidence type="ECO:0000256" key="1">
    <source>
        <dbReference type="ARBA" id="ARBA00022450"/>
    </source>
</evidence>
<sequence>KVSHLVEGFFEENLSLQTEAVEKEDKDYENGLEIVLTDVTGFLGQHLLSHLLAFKKVRRVHCIAVQPESDGLNNASSHPPGRHLKARKYSGDLTLPLLGLSPKGFQKLALSTDIIIHNGADTSFLKVYNSRKPANVLSTKTLAQLALLACQLQRGKNVPVHSISTASVAAFALKQHSQDVVFPVSLAPYPPCEPDAAVKDGYAASKWVGEVMLERLAWSPQLSGCGMEVVIHRPVSLYTVEGTAKALAGYLTQRTGKE</sequence>
<protein>
    <submittedName>
        <fullName evidence="4">Male sterility protein-domain-containing protein</fullName>
    </submittedName>
</protein>
<feature type="non-terminal residue" evidence="4">
    <location>
        <position position="258"/>
    </location>
</feature>
<evidence type="ECO:0000259" key="3">
    <source>
        <dbReference type="Pfam" id="PF07993"/>
    </source>
</evidence>
<reference evidence="4" key="2">
    <citation type="submission" date="2023-05" db="EMBL/GenBank/DDBJ databases">
        <authorList>
            <consortium name="Lawrence Berkeley National Laboratory"/>
            <person name="Steindorff A."/>
            <person name="Hensen N."/>
            <person name="Bonometti L."/>
            <person name="Westerberg I."/>
            <person name="Brannstrom I.O."/>
            <person name="Guillou S."/>
            <person name="Cros-Aarteil S."/>
            <person name="Calhoun S."/>
            <person name="Haridas S."/>
            <person name="Kuo A."/>
            <person name="Mondo S."/>
            <person name="Pangilinan J."/>
            <person name="Riley R."/>
            <person name="Labutti K."/>
            <person name="Andreopoulos B."/>
            <person name="Lipzen A."/>
            <person name="Chen C."/>
            <person name="Yanf M."/>
            <person name="Daum C."/>
            <person name="Ng V."/>
            <person name="Clum A."/>
            <person name="Ohm R."/>
            <person name="Martin F."/>
            <person name="Silar P."/>
            <person name="Natvig D."/>
            <person name="Lalanne C."/>
            <person name="Gautier V."/>
            <person name="Ament-Velasquez S.L."/>
            <person name="Kruys A."/>
            <person name="Hutchinson M.I."/>
            <person name="Powell A.J."/>
            <person name="Barry K."/>
            <person name="Miller A.N."/>
            <person name="Grigoriev I.V."/>
            <person name="Debuchy R."/>
            <person name="Gladieux P."/>
            <person name="Thoren M.H."/>
            <person name="Johannesson H."/>
        </authorList>
    </citation>
    <scope>NUCLEOTIDE SEQUENCE</scope>
    <source>
        <strain evidence="4">CBS 892.96</strain>
    </source>
</reference>
<dbReference type="InterPro" id="IPR036291">
    <property type="entry name" value="NAD(P)-bd_dom_sf"/>
</dbReference>
<dbReference type="AlphaFoldDB" id="A0AAN6W6X7"/>
<feature type="non-terminal residue" evidence="4">
    <location>
        <position position="1"/>
    </location>
</feature>
<dbReference type="PANTHER" id="PTHR44845:SF6">
    <property type="entry name" value="BETA-ALANINE-ACTIVATING ENZYME"/>
    <property type="match status" value="1"/>
</dbReference>
<feature type="domain" description="Thioester reductase (TE)" evidence="3">
    <location>
        <begin position="36"/>
        <end position="236"/>
    </location>
</feature>
<proteinExistence type="predicted"/>
<reference evidence="4" key="1">
    <citation type="journal article" date="2023" name="Mol. Phylogenet. Evol.">
        <title>Genome-scale phylogeny and comparative genomics of the fungal order Sordariales.</title>
        <authorList>
            <person name="Hensen N."/>
            <person name="Bonometti L."/>
            <person name="Westerberg I."/>
            <person name="Brannstrom I.O."/>
            <person name="Guillou S."/>
            <person name="Cros-Aarteil S."/>
            <person name="Calhoun S."/>
            <person name="Haridas S."/>
            <person name="Kuo A."/>
            <person name="Mondo S."/>
            <person name="Pangilinan J."/>
            <person name="Riley R."/>
            <person name="LaButti K."/>
            <person name="Andreopoulos B."/>
            <person name="Lipzen A."/>
            <person name="Chen C."/>
            <person name="Yan M."/>
            <person name="Daum C."/>
            <person name="Ng V."/>
            <person name="Clum A."/>
            <person name="Steindorff A."/>
            <person name="Ohm R.A."/>
            <person name="Martin F."/>
            <person name="Silar P."/>
            <person name="Natvig D.O."/>
            <person name="Lalanne C."/>
            <person name="Gautier V."/>
            <person name="Ament-Velasquez S.L."/>
            <person name="Kruys A."/>
            <person name="Hutchinson M.I."/>
            <person name="Powell A.J."/>
            <person name="Barry K."/>
            <person name="Miller A.N."/>
            <person name="Grigoriev I.V."/>
            <person name="Debuchy R."/>
            <person name="Gladieux P."/>
            <person name="Hiltunen Thoren M."/>
            <person name="Johannesson H."/>
        </authorList>
    </citation>
    <scope>NUCLEOTIDE SEQUENCE</scope>
    <source>
        <strain evidence="4">CBS 892.96</strain>
    </source>
</reference>
<dbReference type="SUPFAM" id="SSF51735">
    <property type="entry name" value="NAD(P)-binding Rossmann-fold domains"/>
    <property type="match status" value="1"/>
</dbReference>
<dbReference type="Pfam" id="PF07993">
    <property type="entry name" value="NAD_binding_4"/>
    <property type="match status" value="1"/>
</dbReference>
<dbReference type="PANTHER" id="PTHR44845">
    <property type="entry name" value="CARRIER DOMAIN-CONTAINING PROTEIN"/>
    <property type="match status" value="1"/>
</dbReference>
<dbReference type="InterPro" id="IPR013120">
    <property type="entry name" value="FAR_NAD-bd"/>
</dbReference>
<evidence type="ECO:0000313" key="5">
    <source>
        <dbReference type="Proteomes" id="UP001302321"/>
    </source>
</evidence>
<name>A0AAN6W6X7_9PEZI</name>
<comment type="caution">
    <text evidence="4">The sequence shown here is derived from an EMBL/GenBank/DDBJ whole genome shotgun (WGS) entry which is preliminary data.</text>
</comment>
<dbReference type="Proteomes" id="UP001302321">
    <property type="component" value="Unassembled WGS sequence"/>
</dbReference>
<dbReference type="EMBL" id="MU866194">
    <property type="protein sequence ID" value="KAK4176519.1"/>
    <property type="molecule type" value="Genomic_DNA"/>
</dbReference>
<evidence type="ECO:0000256" key="2">
    <source>
        <dbReference type="ARBA" id="ARBA00022553"/>
    </source>
</evidence>
<dbReference type="Gene3D" id="3.40.50.720">
    <property type="entry name" value="NAD(P)-binding Rossmann-like Domain"/>
    <property type="match status" value="1"/>
</dbReference>
<accession>A0AAN6W6X7</accession>
<keyword evidence="5" id="KW-1185">Reference proteome</keyword>
<keyword evidence="1" id="KW-0596">Phosphopantetheine</keyword>
<gene>
    <name evidence="4" type="ORF">QBC36DRAFT_352159</name>
</gene>
<organism evidence="4 5">
    <name type="scientific">Triangularia setosa</name>
    <dbReference type="NCBI Taxonomy" id="2587417"/>
    <lineage>
        <taxon>Eukaryota</taxon>
        <taxon>Fungi</taxon>
        <taxon>Dikarya</taxon>
        <taxon>Ascomycota</taxon>
        <taxon>Pezizomycotina</taxon>
        <taxon>Sordariomycetes</taxon>
        <taxon>Sordariomycetidae</taxon>
        <taxon>Sordariales</taxon>
        <taxon>Podosporaceae</taxon>
        <taxon>Triangularia</taxon>
    </lineage>
</organism>